<dbReference type="EMBL" id="PJKA01000010">
    <property type="protein sequence ID" value="PNC18082.1"/>
    <property type="molecule type" value="Genomic_DNA"/>
</dbReference>
<dbReference type="RefSeq" id="WP_102713356.1">
    <property type="nucleotide sequence ID" value="NZ_PJKA01000010.1"/>
</dbReference>
<dbReference type="Pfam" id="PF02636">
    <property type="entry name" value="Methyltransf_28"/>
    <property type="match status" value="1"/>
</dbReference>
<evidence type="ECO:0000256" key="1">
    <source>
        <dbReference type="ARBA" id="ARBA00022603"/>
    </source>
</evidence>
<evidence type="ECO:0000256" key="2">
    <source>
        <dbReference type="ARBA" id="ARBA00022679"/>
    </source>
</evidence>
<dbReference type="InterPro" id="IPR029063">
    <property type="entry name" value="SAM-dependent_MTases_sf"/>
</dbReference>
<sequence>MIRLSDHIAAAGGWLSLEAFMQLALHHPQEGYYSAAIENIGSRGDFSTTPTLSPILAKTVAARWKEACARCGKRLPLLEIGAGSGALAVKVLEQLGFWNRLNTDYVIVESSPRLREFQHLLLGSQAKIYSTMEKALKHCGGKAFIFSNELVDAFPARVFEYTEQGWREVGLTVKDGAVREELRPVRQQPLFSHMLEYDSQPGQRLEIHDSYARWFTGWLPLWNMGVMTVIDYGDEMERLYYRRPQGSLRGYKSHQVLTGEELYRHPGLTDLTCDVNFTDLLELSRNCLGDTVTLMTQRDYLLPYAENTPQDAFLTNEDGAGGHFHVLIQERL</sequence>
<dbReference type="PANTHER" id="PTHR12049:SF7">
    <property type="entry name" value="PROTEIN ARGININE METHYLTRANSFERASE NDUFAF7, MITOCHONDRIAL"/>
    <property type="match status" value="1"/>
</dbReference>
<dbReference type="PANTHER" id="PTHR12049">
    <property type="entry name" value="PROTEIN ARGININE METHYLTRANSFERASE NDUFAF7, MITOCHONDRIAL"/>
    <property type="match status" value="1"/>
</dbReference>
<protein>
    <recommendedName>
        <fullName evidence="5">SAM-dependent methyltransferase</fullName>
    </recommendedName>
</protein>
<dbReference type="SUPFAM" id="SSF53335">
    <property type="entry name" value="S-adenosyl-L-methionine-dependent methyltransferases"/>
    <property type="match status" value="1"/>
</dbReference>
<evidence type="ECO:0008006" key="5">
    <source>
        <dbReference type="Google" id="ProtNLM"/>
    </source>
</evidence>
<organism evidence="3 4">
    <name type="scientific">Akkermansia muciniphila</name>
    <dbReference type="NCBI Taxonomy" id="239935"/>
    <lineage>
        <taxon>Bacteria</taxon>
        <taxon>Pseudomonadati</taxon>
        <taxon>Verrucomicrobiota</taxon>
        <taxon>Verrucomicrobiia</taxon>
        <taxon>Verrucomicrobiales</taxon>
        <taxon>Akkermansiaceae</taxon>
        <taxon>Akkermansia</taxon>
    </lineage>
</organism>
<gene>
    <name evidence="3" type="ORF">CXU22_05445</name>
</gene>
<proteinExistence type="predicted"/>
<keyword evidence="2" id="KW-0808">Transferase</keyword>
<dbReference type="OrthoDB" id="9794208at2"/>
<evidence type="ECO:0000313" key="4">
    <source>
        <dbReference type="Proteomes" id="UP000236000"/>
    </source>
</evidence>
<evidence type="ECO:0000313" key="3">
    <source>
        <dbReference type="EMBL" id="PNC18082.1"/>
    </source>
</evidence>
<accession>A0A2N8HDP3</accession>
<dbReference type="Gene3D" id="3.40.50.12710">
    <property type="match status" value="1"/>
</dbReference>
<dbReference type="GO" id="GO:0035243">
    <property type="term" value="F:protein-arginine omega-N symmetric methyltransferase activity"/>
    <property type="evidence" value="ECO:0007669"/>
    <property type="project" value="TreeGrafter"/>
</dbReference>
<dbReference type="Proteomes" id="UP000236000">
    <property type="component" value="Unassembled WGS sequence"/>
</dbReference>
<dbReference type="AlphaFoldDB" id="A0A2N8HDP3"/>
<dbReference type="InterPro" id="IPR003788">
    <property type="entry name" value="NDUFAF7"/>
</dbReference>
<name>A0A2N8HDP3_9BACT</name>
<dbReference type="GO" id="GO:0032259">
    <property type="term" value="P:methylation"/>
    <property type="evidence" value="ECO:0007669"/>
    <property type="project" value="UniProtKB-KW"/>
</dbReference>
<reference evidence="3 4" key="1">
    <citation type="journal article" date="2017" name="BMC Genomics">
        <title>Genome sequencing of 39 Akkermansia muciniphila isolates reveals its population structure, genomic and functional diverisity, and global distribution in mammalian gut microbiotas.</title>
        <authorList>
            <person name="Guo X."/>
            <person name="Li S."/>
            <person name="Zhang J."/>
            <person name="Wu F."/>
            <person name="Li X."/>
            <person name="Wu D."/>
            <person name="Zhang M."/>
            <person name="Ou Z."/>
            <person name="Jie Z."/>
            <person name="Yan Q."/>
            <person name="Li P."/>
            <person name="Yi J."/>
            <person name="Peng Y."/>
        </authorList>
    </citation>
    <scope>NUCLEOTIDE SEQUENCE [LARGE SCALE GENOMIC DNA]</scope>
    <source>
        <strain evidence="3 4">GP24</strain>
    </source>
</reference>
<keyword evidence="1" id="KW-0489">Methyltransferase</keyword>
<dbReference type="InterPro" id="IPR038375">
    <property type="entry name" value="NDUFAF7_sf"/>
</dbReference>
<comment type="caution">
    <text evidence="3">The sequence shown here is derived from an EMBL/GenBank/DDBJ whole genome shotgun (WGS) entry which is preliminary data.</text>
</comment>